<comment type="caution">
    <text evidence="2">The sequence shown here is derived from an EMBL/GenBank/DDBJ whole genome shotgun (WGS) entry which is preliminary data.</text>
</comment>
<proteinExistence type="predicted"/>
<accession>A0A955I2V9</accession>
<gene>
    <name evidence="2" type="ORF">KC685_02710</name>
</gene>
<reference evidence="2" key="1">
    <citation type="submission" date="2020-04" db="EMBL/GenBank/DDBJ databases">
        <authorList>
            <person name="Zhang T."/>
        </authorList>
    </citation>
    <scope>NUCLEOTIDE SEQUENCE</scope>
    <source>
        <strain evidence="2">HKST-UBA17</strain>
    </source>
</reference>
<sequence length="92" mass="10259">MKGFVTIIVAVLIVIILCWIGISVYDASNDVEINPNAEQYIKPIKPEFDLEAVDVVTEKIDKLPVSPKIFHLLDEQTNPEKLLDDANTEPAP</sequence>
<protein>
    <submittedName>
        <fullName evidence="2">Uncharacterized protein</fullName>
    </submittedName>
</protein>
<dbReference type="Proteomes" id="UP000741282">
    <property type="component" value="Unassembled WGS sequence"/>
</dbReference>
<evidence type="ECO:0000256" key="1">
    <source>
        <dbReference type="SAM" id="Phobius"/>
    </source>
</evidence>
<organism evidence="2 3">
    <name type="scientific">Candidatus Dojkabacteria bacterium</name>
    <dbReference type="NCBI Taxonomy" id="2099670"/>
    <lineage>
        <taxon>Bacteria</taxon>
        <taxon>Candidatus Dojkabacteria</taxon>
    </lineage>
</organism>
<feature type="transmembrane region" description="Helical" evidence="1">
    <location>
        <begin position="7"/>
        <end position="25"/>
    </location>
</feature>
<name>A0A955I2V9_9BACT</name>
<keyword evidence="1" id="KW-0472">Membrane</keyword>
<keyword evidence="1" id="KW-1133">Transmembrane helix</keyword>
<dbReference type="AlphaFoldDB" id="A0A955I2V9"/>
<reference evidence="2" key="2">
    <citation type="journal article" date="2021" name="Microbiome">
        <title>Successional dynamics and alternative stable states in a saline activated sludge microbial community over 9 years.</title>
        <authorList>
            <person name="Wang Y."/>
            <person name="Ye J."/>
            <person name="Ju F."/>
            <person name="Liu L."/>
            <person name="Boyd J.A."/>
            <person name="Deng Y."/>
            <person name="Parks D.H."/>
            <person name="Jiang X."/>
            <person name="Yin X."/>
            <person name="Woodcroft B.J."/>
            <person name="Tyson G.W."/>
            <person name="Hugenholtz P."/>
            <person name="Polz M.F."/>
            <person name="Zhang T."/>
        </authorList>
    </citation>
    <scope>NUCLEOTIDE SEQUENCE</scope>
    <source>
        <strain evidence="2">HKST-UBA17</strain>
    </source>
</reference>
<keyword evidence="1" id="KW-0812">Transmembrane</keyword>
<evidence type="ECO:0000313" key="3">
    <source>
        <dbReference type="Proteomes" id="UP000741282"/>
    </source>
</evidence>
<dbReference type="EMBL" id="JAGQLN010000008">
    <property type="protein sequence ID" value="MCA9376806.1"/>
    <property type="molecule type" value="Genomic_DNA"/>
</dbReference>
<evidence type="ECO:0000313" key="2">
    <source>
        <dbReference type="EMBL" id="MCA9376806.1"/>
    </source>
</evidence>